<dbReference type="PANTHER" id="PTHR42893:SF46">
    <property type="entry name" value="PROTEIN DETOXIFICATION 44, CHLOROPLASTIC"/>
    <property type="match status" value="1"/>
</dbReference>
<keyword evidence="6 8" id="KW-1133">Transmembrane helix</keyword>
<evidence type="ECO:0000256" key="1">
    <source>
        <dbReference type="ARBA" id="ARBA00004651"/>
    </source>
</evidence>
<dbReference type="GO" id="GO:0042910">
    <property type="term" value="F:xenobiotic transmembrane transporter activity"/>
    <property type="evidence" value="ECO:0007669"/>
    <property type="project" value="InterPro"/>
</dbReference>
<evidence type="ECO:0000313" key="9">
    <source>
        <dbReference type="EMBL" id="PWF26926.1"/>
    </source>
</evidence>
<feature type="transmembrane region" description="Helical" evidence="8">
    <location>
        <begin position="186"/>
        <end position="209"/>
    </location>
</feature>
<comment type="subcellular location">
    <subcellularLocation>
        <location evidence="1">Cell membrane</location>
        <topology evidence="1">Multi-pass membrane protein</topology>
    </subcellularLocation>
</comment>
<evidence type="ECO:0000256" key="6">
    <source>
        <dbReference type="ARBA" id="ARBA00022989"/>
    </source>
</evidence>
<evidence type="ECO:0000256" key="3">
    <source>
        <dbReference type="ARBA" id="ARBA00022448"/>
    </source>
</evidence>
<feature type="transmembrane region" description="Helical" evidence="8">
    <location>
        <begin position="46"/>
        <end position="67"/>
    </location>
</feature>
<feature type="transmembrane region" description="Helical" evidence="8">
    <location>
        <begin position="381"/>
        <end position="401"/>
    </location>
</feature>
<dbReference type="EMBL" id="QETB01000001">
    <property type="protein sequence ID" value="PWF26926.1"/>
    <property type="molecule type" value="Genomic_DNA"/>
</dbReference>
<feature type="transmembrane region" description="Helical" evidence="8">
    <location>
        <begin position="349"/>
        <end position="369"/>
    </location>
</feature>
<accession>A0A2V1K660</accession>
<dbReference type="InterPro" id="IPR002528">
    <property type="entry name" value="MATE_fam"/>
</dbReference>
<dbReference type="Pfam" id="PF01554">
    <property type="entry name" value="MatE"/>
    <property type="match status" value="2"/>
</dbReference>
<keyword evidence="7 8" id="KW-0472">Membrane</keyword>
<comment type="caution">
    <text evidence="9">The sequence shown here is derived from an EMBL/GenBank/DDBJ whole genome shotgun (WGS) entry which is preliminary data.</text>
</comment>
<reference evidence="10" key="1">
    <citation type="submission" date="2018-05" db="EMBL/GenBank/DDBJ databases">
        <authorList>
            <person name="Li Y."/>
        </authorList>
    </citation>
    <scope>NUCLEOTIDE SEQUENCE [LARGE SCALE GENOMIC DNA]</scope>
    <source>
        <strain evidence="10">sk1b4</strain>
    </source>
</reference>
<dbReference type="CDD" id="cd13136">
    <property type="entry name" value="MATE_DinF_like"/>
    <property type="match status" value="1"/>
</dbReference>
<organism evidence="9 10">
    <name type="scientific">Ancrocorticia populi</name>
    <dbReference type="NCBI Taxonomy" id="2175228"/>
    <lineage>
        <taxon>Bacteria</taxon>
        <taxon>Bacillati</taxon>
        <taxon>Actinomycetota</taxon>
        <taxon>Actinomycetes</taxon>
        <taxon>Actinomycetales</taxon>
        <taxon>Actinomycetaceae</taxon>
        <taxon>Ancrocorticia</taxon>
    </lineage>
</organism>
<keyword evidence="5 8" id="KW-0812">Transmembrane</keyword>
<name>A0A2V1K660_9ACTO</name>
<evidence type="ECO:0000256" key="8">
    <source>
        <dbReference type="SAM" id="Phobius"/>
    </source>
</evidence>
<dbReference type="OrthoDB" id="5242355at2"/>
<protein>
    <submittedName>
        <fullName evidence="9">MATE family efflux transporter</fullName>
    </submittedName>
</protein>
<dbReference type="NCBIfam" id="TIGR00797">
    <property type="entry name" value="matE"/>
    <property type="match status" value="1"/>
</dbReference>
<keyword evidence="10" id="KW-1185">Reference proteome</keyword>
<dbReference type="GO" id="GO:0015297">
    <property type="term" value="F:antiporter activity"/>
    <property type="evidence" value="ECO:0007669"/>
    <property type="project" value="InterPro"/>
</dbReference>
<feature type="transmembrane region" description="Helical" evidence="8">
    <location>
        <begin position="88"/>
        <end position="110"/>
    </location>
</feature>
<dbReference type="PANTHER" id="PTHR42893">
    <property type="entry name" value="PROTEIN DETOXIFICATION 44, CHLOROPLASTIC-RELATED"/>
    <property type="match status" value="1"/>
</dbReference>
<evidence type="ECO:0000313" key="10">
    <source>
        <dbReference type="Proteomes" id="UP000245283"/>
    </source>
</evidence>
<proteinExistence type="inferred from homology"/>
<feature type="transmembrane region" description="Helical" evidence="8">
    <location>
        <begin position="161"/>
        <end position="180"/>
    </location>
</feature>
<dbReference type="GO" id="GO:0005886">
    <property type="term" value="C:plasma membrane"/>
    <property type="evidence" value="ECO:0007669"/>
    <property type="project" value="UniProtKB-SubCell"/>
</dbReference>
<dbReference type="RefSeq" id="WP_109092427.1">
    <property type="nucleotide sequence ID" value="NZ_CAMELQ010000045.1"/>
</dbReference>
<dbReference type="Proteomes" id="UP000245283">
    <property type="component" value="Unassembled WGS sequence"/>
</dbReference>
<comment type="similarity">
    <text evidence="2">Belongs to the multi antimicrobial extrusion (MATE) (TC 2.A.66.1) family.</text>
</comment>
<feature type="transmembrane region" description="Helical" evidence="8">
    <location>
        <begin position="407"/>
        <end position="427"/>
    </location>
</feature>
<evidence type="ECO:0000256" key="2">
    <source>
        <dbReference type="ARBA" id="ARBA00010199"/>
    </source>
</evidence>
<evidence type="ECO:0000256" key="4">
    <source>
        <dbReference type="ARBA" id="ARBA00022475"/>
    </source>
</evidence>
<dbReference type="PIRSF" id="PIRSF006603">
    <property type="entry name" value="DinF"/>
    <property type="match status" value="1"/>
</dbReference>
<feature type="transmembrane region" description="Helical" evidence="8">
    <location>
        <begin position="309"/>
        <end position="329"/>
    </location>
</feature>
<keyword evidence="3" id="KW-0813">Transport</keyword>
<evidence type="ECO:0000256" key="7">
    <source>
        <dbReference type="ARBA" id="ARBA00023136"/>
    </source>
</evidence>
<feature type="transmembrane region" description="Helical" evidence="8">
    <location>
        <begin position="130"/>
        <end position="149"/>
    </location>
</feature>
<keyword evidence="4" id="KW-1003">Cell membrane</keyword>
<gene>
    <name evidence="9" type="ORF">DD236_00475</name>
</gene>
<dbReference type="AlphaFoldDB" id="A0A2V1K660"/>
<sequence length="441" mass="46020">MSDHRHIDREIRRLALPSLGSLLAEPLLVAVDSVMVGHLGTVPLAGLSLASTVLTTLVGLCIFLAYATTGATARLFGAGKPKEAYRQGIDGMWLAVGLGVLLMVILSIWARPILGIFGPEADVLEEAARYLRSSAFGLPGMLLVLAATGTLRGVGDTKTPLYAATVGALANIPLNYVLIYPAGLGIFGAGLGTALAQTGMGIWLASIVIRSGREAGTAVLPSGAGVLRSLRDAGPLIIRTVCLRAAILLQIAAATGLGTEALASNQVTMTMWNFASYGLDALATSAQILVGQGLGSSDKNRVKAVLGRCLNRGVAYGSVLGVALASLSWLLPKFMSPDPAVQNLATHSLWITSLALPIASVAYMLDGVLIGAGDTGKLAKYMLLSLAAFTPAALAIMTWGSGQPGLLLLWAAYAILFMAMRGGTMLWRVRGDEWMRLGHYR</sequence>
<evidence type="ECO:0000256" key="5">
    <source>
        <dbReference type="ARBA" id="ARBA00022692"/>
    </source>
</evidence>
<dbReference type="InterPro" id="IPR048279">
    <property type="entry name" value="MdtK-like"/>
</dbReference>
<dbReference type="InterPro" id="IPR044644">
    <property type="entry name" value="DinF-like"/>
</dbReference>